<dbReference type="Gene3D" id="3.30.505.50">
    <property type="entry name" value="Sigma 54 modulation/S30EA ribosomal protein, C-terminal domain"/>
    <property type="match status" value="1"/>
</dbReference>
<dbReference type="InterPro" id="IPR038416">
    <property type="entry name" value="Ribosom_S30AE_C_sf"/>
</dbReference>
<evidence type="ECO:0000313" key="2">
    <source>
        <dbReference type="EMBL" id="PPJ24303.1"/>
    </source>
</evidence>
<dbReference type="GO" id="GO:0045900">
    <property type="term" value="P:negative regulation of translational elongation"/>
    <property type="evidence" value="ECO:0007669"/>
    <property type="project" value="TreeGrafter"/>
</dbReference>
<dbReference type="Proteomes" id="UP000238356">
    <property type="component" value="Unassembled WGS sequence"/>
</dbReference>
<dbReference type="InterPro" id="IPR050574">
    <property type="entry name" value="HPF/YfiA_ribosome-assoc"/>
</dbReference>
<comment type="caution">
    <text evidence="2">The sequence shown here is derived from an EMBL/GenBank/DDBJ whole genome shotgun (WGS) entry which is preliminary data.</text>
</comment>
<dbReference type="AlphaFoldDB" id="A0A2S6A038"/>
<accession>A0A2S6A038</accession>
<dbReference type="GO" id="GO:0043024">
    <property type="term" value="F:ribosomal small subunit binding"/>
    <property type="evidence" value="ECO:0007669"/>
    <property type="project" value="TreeGrafter"/>
</dbReference>
<evidence type="ECO:0000313" key="3">
    <source>
        <dbReference type="Proteomes" id="UP000238356"/>
    </source>
</evidence>
<dbReference type="PANTHER" id="PTHR33231">
    <property type="entry name" value="30S RIBOSOMAL PROTEIN"/>
    <property type="match status" value="1"/>
</dbReference>
<sequence>MLRESQAWSSAAFPDIVIFTRGPVPALEAERVAGAVGRLLARHSVTGGAQVRVTAAPGETESLLVQVNLALPDRPVRMQVRTREPHEVLSVVVRLERQLTDPAVREWPDPARPALADPGVGKIVRRKAFPLDTLRPKSAAAMMDTLDFDVHLFVDAETGEDAAVYRAGPSGLRLARRSRMHPPSDTGGRIFTVHSRPTPILTESAAVERLCEHGLPFLFHIDAFTGRGHLLYRRYDADLTLVTPCAEVAFDTER</sequence>
<gene>
    <name evidence="2" type="ORF">C5F51_26335</name>
</gene>
<feature type="domain" description="Sigma 54 modulation/S30EA ribosomal protein C-terminal" evidence="1">
    <location>
        <begin position="122"/>
        <end position="169"/>
    </location>
</feature>
<organism evidence="2 3">
    <name type="scientific">Nocardia nova</name>
    <dbReference type="NCBI Taxonomy" id="37330"/>
    <lineage>
        <taxon>Bacteria</taxon>
        <taxon>Bacillati</taxon>
        <taxon>Actinomycetota</taxon>
        <taxon>Actinomycetes</taxon>
        <taxon>Mycobacteriales</taxon>
        <taxon>Nocardiaceae</taxon>
        <taxon>Nocardia</taxon>
    </lineage>
</organism>
<name>A0A2S6A038_9NOCA</name>
<dbReference type="PANTHER" id="PTHR33231:SF1">
    <property type="entry name" value="30S RIBOSOMAL PROTEIN"/>
    <property type="match status" value="1"/>
</dbReference>
<protein>
    <recommendedName>
        <fullName evidence="1">Sigma 54 modulation/S30EA ribosomal protein C-terminal domain-containing protein</fullName>
    </recommendedName>
</protein>
<dbReference type="RefSeq" id="WP_104364223.1">
    <property type="nucleotide sequence ID" value="NZ_PSZD01000020.1"/>
</dbReference>
<keyword evidence="3" id="KW-1185">Reference proteome</keyword>
<dbReference type="EMBL" id="PSZD01000020">
    <property type="protein sequence ID" value="PPJ24303.1"/>
    <property type="molecule type" value="Genomic_DNA"/>
</dbReference>
<dbReference type="InterPro" id="IPR032528">
    <property type="entry name" value="Ribosom_S30AE_C"/>
</dbReference>
<reference evidence="2 3" key="1">
    <citation type="submission" date="2018-02" db="EMBL/GenBank/DDBJ databases">
        <title>8 Nocardia nova and 1 Nocardia cyriacigeorgica strain used for evolution to TMP-SMX.</title>
        <authorList>
            <person name="Mehta H."/>
            <person name="Weng J."/>
            <person name="Shamoo Y."/>
        </authorList>
    </citation>
    <scope>NUCLEOTIDE SEQUENCE [LARGE SCALE GENOMIC DNA]</scope>
    <source>
        <strain evidence="2 3">BAA2227</strain>
    </source>
</reference>
<evidence type="ECO:0000259" key="1">
    <source>
        <dbReference type="Pfam" id="PF16321"/>
    </source>
</evidence>
<dbReference type="Pfam" id="PF16321">
    <property type="entry name" value="Ribosom_S30AE_C"/>
    <property type="match status" value="1"/>
</dbReference>
<proteinExistence type="predicted"/>
<dbReference type="GO" id="GO:0022627">
    <property type="term" value="C:cytosolic small ribosomal subunit"/>
    <property type="evidence" value="ECO:0007669"/>
    <property type="project" value="TreeGrafter"/>
</dbReference>